<dbReference type="Proteomes" id="UP000001640">
    <property type="component" value="Chromosome 2"/>
</dbReference>
<feature type="signal peptide" evidence="13">
    <location>
        <begin position="1"/>
        <end position="25"/>
    </location>
</feature>
<keyword evidence="8" id="KW-1015">Disulfide bond</keyword>
<evidence type="ECO:0000256" key="3">
    <source>
        <dbReference type="ARBA" id="ARBA00005988"/>
    </source>
</evidence>
<reference evidence="15 16" key="1">
    <citation type="journal article" date="2011" name="Proc. Natl. Acad. Sci. U.S.A.">
        <title>Evolutionary erosion of yeast sex chromosomes by mating-type switching accidents.</title>
        <authorList>
            <person name="Gordon J.L."/>
            <person name="Armisen D."/>
            <person name="Proux-Wera E."/>
            <person name="Oheigeartaigh S.S."/>
            <person name="Byrne K.P."/>
            <person name="Wolfe K.H."/>
        </authorList>
    </citation>
    <scope>NUCLEOTIDE SEQUENCE [LARGE SCALE GENOMIC DNA]</scope>
    <source>
        <strain evidence="16">ATCC 76901 / BCRC 22586 / CBS 4309 / NBRC 1992 / NRRL Y-12630</strain>
    </source>
</reference>
<dbReference type="SMART" id="SM00631">
    <property type="entry name" value="Zn_pept"/>
    <property type="match status" value="1"/>
</dbReference>
<evidence type="ECO:0000256" key="2">
    <source>
        <dbReference type="ARBA" id="ARBA00004613"/>
    </source>
</evidence>
<dbReference type="InterPro" id="IPR000834">
    <property type="entry name" value="Peptidase_M14"/>
</dbReference>
<sequence length="444" mass="51302">MMRVSTITTLICSFVMLLFATVAAADGVDYSQYQVYRFHSHNHSHIIEDVVRGQLGLKTEEYDVWTRNAEFIDVQLPRSINLQGTDVSYEIVIDDLNSAIGETFPLTSTPHHDNYFDIAQDSMVSSGKYFFFKEYRPLKTIYTWLDLLEQSFPHLVTMEDIGTTFEGNPLKVVHISTKNSTMNPESKTIVITGGIHAREWVSISSVLFTIYQLLTKYGKSRRETRYLDSLDFLIIPIFNPDGYNYTWNGDRLWKKNRQDTYVPQCKGIDIDHSFPYQWEDSKEFPCSEEYSGEEALQATEARLWDTFITCMKIKHNIYGYLDFHSYSQEVLYPYAYSCDELPRDYENLLELSYGLSKAIRNKSGKKYKVLAACQDRGSDISSSLGAGTALDYMYHSRAHWAFQLKLRDSGNHGFLLPARHILDVGRETYAAVKYFCDFVLNPEH</sequence>
<dbReference type="Pfam" id="PF00246">
    <property type="entry name" value="Peptidase_M14"/>
    <property type="match status" value="1"/>
</dbReference>
<dbReference type="SUPFAM" id="SSF54897">
    <property type="entry name" value="Protease propeptides/inhibitors"/>
    <property type="match status" value="1"/>
</dbReference>
<keyword evidence="7" id="KW-0862">Zinc</keyword>
<dbReference type="PROSITE" id="PS52035">
    <property type="entry name" value="PEPTIDASE_M14"/>
    <property type="match status" value="1"/>
</dbReference>
<dbReference type="InParanoid" id="G0VA70"/>
<dbReference type="GO" id="GO:0006508">
    <property type="term" value="P:proteolysis"/>
    <property type="evidence" value="ECO:0007669"/>
    <property type="project" value="InterPro"/>
</dbReference>
<evidence type="ECO:0000256" key="7">
    <source>
        <dbReference type="ARBA" id="ARBA00022833"/>
    </source>
</evidence>
<evidence type="ECO:0000256" key="13">
    <source>
        <dbReference type="SAM" id="SignalP"/>
    </source>
</evidence>
<gene>
    <name evidence="15" type="primary">NCAS0B07160</name>
    <name evidence="15" type="ordered locus">NCAS_0B07160</name>
</gene>
<accession>G0VA70</accession>
<evidence type="ECO:0000256" key="10">
    <source>
        <dbReference type="ARBA" id="ARBA00026187"/>
    </source>
</evidence>
<dbReference type="InterPro" id="IPR057247">
    <property type="entry name" value="CARBOXYPEPT_ZN_2"/>
</dbReference>
<dbReference type="FunCoup" id="G0VA70">
    <property type="interactions" value="910"/>
</dbReference>
<dbReference type="CDD" id="cd03860">
    <property type="entry name" value="M14_CP_A-B_like"/>
    <property type="match status" value="1"/>
</dbReference>
<dbReference type="AlphaFoldDB" id="G0VA70"/>
<comment type="cofactor">
    <cofactor evidence="1">
        <name>Zn(2+)</name>
        <dbReference type="ChEBI" id="CHEBI:29105"/>
    </cofactor>
</comment>
<evidence type="ECO:0000256" key="6">
    <source>
        <dbReference type="ARBA" id="ARBA00022729"/>
    </source>
</evidence>
<comment type="function">
    <text evidence="9">Inactive carboxypeptidase that may play a role in cell wall organization and biogenesis.</text>
</comment>
<evidence type="ECO:0000256" key="5">
    <source>
        <dbReference type="ARBA" id="ARBA00022723"/>
    </source>
</evidence>
<evidence type="ECO:0000256" key="12">
    <source>
        <dbReference type="PROSITE-ProRule" id="PRU01379"/>
    </source>
</evidence>
<protein>
    <recommendedName>
        <fullName evidence="10">Inactive metallocarboxypeptidase ECM14</fullName>
    </recommendedName>
    <alternativeName>
        <fullName evidence="11">Inactive metallocarboxypeptidase ecm14</fullName>
    </alternativeName>
</protein>
<evidence type="ECO:0000256" key="1">
    <source>
        <dbReference type="ARBA" id="ARBA00001947"/>
    </source>
</evidence>
<reference key="2">
    <citation type="submission" date="2011-08" db="EMBL/GenBank/DDBJ databases">
        <title>Genome sequence of Naumovozyma castellii.</title>
        <authorList>
            <person name="Gordon J.L."/>
            <person name="Armisen D."/>
            <person name="Proux-Wera E."/>
            <person name="OhEigeartaigh S.S."/>
            <person name="Byrne K.P."/>
            <person name="Wolfe K.H."/>
        </authorList>
    </citation>
    <scope>NUCLEOTIDE SEQUENCE</scope>
    <source>
        <strain>Type strain:CBS 4309</strain>
    </source>
</reference>
<dbReference type="RefSeq" id="XP_003675171.1">
    <property type="nucleotide sequence ID" value="XM_003675123.1"/>
</dbReference>
<dbReference type="HOGENOM" id="CLU_019326_1_0_1"/>
<dbReference type="GO" id="GO:0008270">
    <property type="term" value="F:zinc ion binding"/>
    <property type="evidence" value="ECO:0007669"/>
    <property type="project" value="InterPro"/>
</dbReference>
<comment type="similarity">
    <text evidence="3 12">Belongs to the peptidase M14 family.</text>
</comment>
<dbReference type="OrthoDB" id="3626597at2759"/>
<dbReference type="GeneID" id="96902357"/>
<keyword evidence="4" id="KW-0964">Secreted</keyword>
<evidence type="ECO:0000313" key="15">
    <source>
        <dbReference type="EMBL" id="CCC68800.1"/>
    </source>
</evidence>
<evidence type="ECO:0000256" key="11">
    <source>
        <dbReference type="ARBA" id="ARBA00026213"/>
    </source>
</evidence>
<dbReference type="PANTHER" id="PTHR11705:SF147">
    <property type="entry name" value="INACTIVE METALLOCARBOXYPEPTIDASE ECM14"/>
    <property type="match status" value="1"/>
</dbReference>
<dbReference type="PROSITE" id="PS00133">
    <property type="entry name" value="CARBOXYPEPT_ZN_2"/>
    <property type="match status" value="1"/>
</dbReference>
<dbReference type="SUPFAM" id="SSF53187">
    <property type="entry name" value="Zn-dependent exopeptidases"/>
    <property type="match status" value="1"/>
</dbReference>
<feature type="chain" id="PRO_5003411000" description="Inactive metallocarboxypeptidase ECM14" evidence="13">
    <location>
        <begin position="26"/>
        <end position="444"/>
    </location>
</feature>
<dbReference type="STRING" id="1064592.G0VA70"/>
<dbReference type="KEGG" id="ncs:NCAS_0B07160"/>
<feature type="domain" description="Peptidase M14" evidence="14">
    <location>
        <begin position="134"/>
        <end position="439"/>
    </location>
</feature>
<dbReference type="PROSITE" id="PS00132">
    <property type="entry name" value="CARBOXYPEPT_ZN_1"/>
    <property type="match status" value="1"/>
</dbReference>
<dbReference type="FunFam" id="3.40.630.10:FF:000060">
    <property type="entry name" value="Putative metallocarboxypeptidase ecm14"/>
    <property type="match status" value="1"/>
</dbReference>
<dbReference type="InterPro" id="IPR057246">
    <property type="entry name" value="CARBOXYPEPT_ZN_1"/>
</dbReference>
<dbReference type="GO" id="GO:0005576">
    <property type="term" value="C:extracellular region"/>
    <property type="evidence" value="ECO:0007669"/>
    <property type="project" value="UniProtKB-SubCell"/>
</dbReference>
<dbReference type="OMA" id="HQHAREH"/>
<comment type="caution">
    <text evidence="12">Lacks conserved residue(s) required for the propagation of feature annotation.</text>
</comment>
<evidence type="ECO:0000313" key="16">
    <source>
        <dbReference type="Proteomes" id="UP000001640"/>
    </source>
</evidence>
<proteinExistence type="inferred from homology"/>
<evidence type="ECO:0000256" key="9">
    <source>
        <dbReference type="ARBA" id="ARBA00025210"/>
    </source>
</evidence>
<keyword evidence="6 13" id="KW-0732">Signal</keyword>
<keyword evidence="16" id="KW-1185">Reference proteome</keyword>
<dbReference type="Gene3D" id="3.40.630.10">
    <property type="entry name" value="Zn peptidases"/>
    <property type="match status" value="1"/>
</dbReference>
<dbReference type="eggNOG" id="KOG2650">
    <property type="taxonomic scope" value="Eukaryota"/>
</dbReference>
<comment type="subcellular location">
    <subcellularLocation>
        <location evidence="2">Secreted</location>
    </subcellularLocation>
</comment>
<dbReference type="EMBL" id="HE576753">
    <property type="protein sequence ID" value="CCC68800.1"/>
    <property type="molecule type" value="Genomic_DNA"/>
</dbReference>
<evidence type="ECO:0000256" key="8">
    <source>
        <dbReference type="ARBA" id="ARBA00023157"/>
    </source>
</evidence>
<name>G0VA70_NAUCA</name>
<keyword evidence="5" id="KW-0479">Metal-binding</keyword>
<dbReference type="GO" id="GO:0004181">
    <property type="term" value="F:metallocarboxypeptidase activity"/>
    <property type="evidence" value="ECO:0007669"/>
    <property type="project" value="InterPro"/>
</dbReference>
<organism evidence="15 16">
    <name type="scientific">Naumovozyma castellii</name>
    <name type="common">Yeast</name>
    <name type="synonym">Saccharomyces castellii</name>
    <dbReference type="NCBI Taxonomy" id="27288"/>
    <lineage>
        <taxon>Eukaryota</taxon>
        <taxon>Fungi</taxon>
        <taxon>Dikarya</taxon>
        <taxon>Ascomycota</taxon>
        <taxon>Saccharomycotina</taxon>
        <taxon>Saccharomycetes</taxon>
        <taxon>Saccharomycetales</taxon>
        <taxon>Saccharomycetaceae</taxon>
        <taxon>Naumovozyma</taxon>
    </lineage>
</organism>
<evidence type="ECO:0000256" key="4">
    <source>
        <dbReference type="ARBA" id="ARBA00022525"/>
    </source>
</evidence>
<dbReference type="PRINTS" id="PR00765">
    <property type="entry name" value="CRBOXYPTASEA"/>
</dbReference>
<dbReference type="PANTHER" id="PTHR11705">
    <property type="entry name" value="PROTEASE FAMILY M14 CARBOXYPEPTIDASE A,B"/>
    <property type="match status" value="1"/>
</dbReference>
<evidence type="ECO:0000259" key="14">
    <source>
        <dbReference type="PROSITE" id="PS52035"/>
    </source>
</evidence>